<dbReference type="GO" id="GO:0009897">
    <property type="term" value="C:external side of plasma membrane"/>
    <property type="evidence" value="ECO:0000318"/>
    <property type="project" value="GO_Central"/>
</dbReference>
<accession>W5M748</accession>
<evidence type="ECO:0000256" key="8">
    <source>
        <dbReference type="ARBA" id="ARBA00022889"/>
    </source>
</evidence>
<evidence type="ECO:0000256" key="10">
    <source>
        <dbReference type="ARBA" id="ARBA00022989"/>
    </source>
</evidence>
<evidence type="ECO:0000256" key="4">
    <source>
        <dbReference type="ARBA" id="ARBA00022475"/>
    </source>
</evidence>
<dbReference type="SUPFAM" id="SSF48726">
    <property type="entry name" value="Immunoglobulin"/>
    <property type="match status" value="2"/>
</dbReference>
<evidence type="ECO:0000256" key="13">
    <source>
        <dbReference type="ARBA" id="ARBA00023180"/>
    </source>
</evidence>
<comment type="subcellular location">
    <subcellularLocation>
        <location evidence="2">Cell junction</location>
        <location evidence="2">Adherens junction</location>
    </subcellularLocation>
    <subcellularLocation>
        <location evidence="1">Cell membrane</location>
        <topology evidence="1">Single-pass type I membrane protein</topology>
    </subcellularLocation>
</comment>
<keyword evidence="8" id="KW-0130">Cell adhesion</keyword>
<keyword evidence="10 17" id="KW-1133">Transmembrane helix</keyword>
<feature type="transmembrane region" description="Helical" evidence="17">
    <location>
        <begin position="255"/>
        <end position="279"/>
    </location>
</feature>
<dbReference type="Ensembl" id="ENSLOCT00000004214.1">
    <property type="protein sequence ID" value="ENSLOCP00000004206.1"/>
    <property type="gene ID" value="ENSLOCG00000003554.1"/>
</dbReference>
<dbReference type="EMBL" id="AHAT01004318">
    <property type="status" value="NOT_ANNOTATED_CDS"/>
    <property type="molecule type" value="Genomic_DNA"/>
</dbReference>
<evidence type="ECO:0000256" key="15">
    <source>
        <dbReference type="ARBA" id="ARBA00062858"/>
    </source>
</evidence>
<evidence type="ECO:0000259" key="19">
    <source>
        <dbReference type="PROSITE" id="PS50835"/>
    </source>
</evidence>
<keyword evidence="4" id="KW-1003">Cell membrane</keyword>
<feature type="domain" description="Ig-like" evidence="19">
    <location>
        <begin position="27"/>
        <end position="131"/>
    </location>
</feature>
<protein>
    <submittedName>
        <fullName evidence="20">CD226 molecule</fullName>
    </submittedName>
</protein>
<feature type="domain" description="Ig-like" evidence="19">
    <location>
        <begin position="132"/>
        <end position="243"/>
    </location>
</feature>
<dbReference type="GO" id="GO:0007155">
    <property type="term" value="P:cell adhesion"/>
    <property type="evidence" value="ECO:0007669"/>
    <property type="project" value="UniProtKB-KW"/>
</dbReference>
<proteinExistence type="inferred from homology"/>
<dbReference type="OMA" id="VYHCSVQ"/>
<dbReference type="InterPro" id="IPR036179">
    <property type="entry name" value="Ig-like_dom_sf"/>
</dbReference>
<dbReference type="InParanoid" id="W5M748"/>
<dbReference type="FunFam" id="2.60.40.10:FF:000304">
    <property type="entry name" value="Nectin cell adhesion molecule 1"/>
    <property type="match status" value="1"/>
</dbReference>
<reference evidence="20" key="2">
    <citation type="submission" date="2025-08" db="UniProtKB">
        <authorList>
            <consortium name="Ensembl"/>
        </authorList>
    </citation>
    <scope>IDENTIFICATION</scope>
</reference>
<evidence type="ECO:0000256" key="1">
    <source>
        <dbReference type="ARBA" id="ARBA00004251"/>
    </source>
</evidence>
<dbReference type="Pfam" id="PF07686">
    <property type="entry name" value="V-set"/>
    <property type="match status" value="2"/>
</dbReference>
<feature type="chain" id="PRO_5004865733" evidence="18">
    <location>
        <begin position="25"/>
        <end position="341"/>
    </location>
</feature>
<dbReference type="GO" id="GO:0005912">
    <property type="term" value="C:adherens junction"/>
    <property type="evidence" value="ECO:0007669"/>
    <property type="project" value="UniProtKB-SubCell"/>
</dbReference>
<dbReference type="GO" id="GO:0060369">
    <property type="term" value="P:positive regulation of Fc receptor mediated stimulatory signaling pathway"/>
    <property type="evidence" value="ECO:0000318"/>
    <property type="project" value="GO_Central"/>
</dbReference>
<dbReference type="eggNOG" id="ENOG502RY5X">
    <property type="taxonomic scope" value="Eukaryota"/>
</dbReference>
<keyword evidence="5 17" id="KW-0812">Transmembrane</keyword>
<dbReference type="Gene3D" id="2.60.40.10">
    <property type="entry name" value="Immunoglobulins"/>
    <property type="match status" value="2"/>
</dbReference>
<evidence type="ECO:0000256" key="17">
    <source>
        <dbReference type="SAM" id="Phobius"/>
    </source>
</evidence>
<comment type="subunit">
    <text evidence="15">Cis- and trans-homodimer. Can form trans-heterodimers.</text>
</comment>
<evidence type="ECO:0000256" key="7">
    <source>
        <dbReference type="ARBA" id="ARBA00022737"/>
    </source>
</evidence>
<dbReference type="InterPro" id="IPR007110">
    <property type="entry name" value="Ig-like_dom"/>
</dbReference>
<evidence type="ECO:0000256" key="12">
    <source>
        <dbReference type="ARBA" id="ARBA00023157"/>
    </source>
</evidence>
<evidence type="ECO:0000313" key="21">
    <source>
        <dbReference type="Proteomes" id="UP000018468"/>
    </source>
</evidence>
<reference evidence="21" key="1">
    <citation type="submission" date="2011-12" db="EMBL/GenBank/DDBJ databases">
        <title>The Draft Genome of Lepisosteus oculatus.</title>
        <authorList>
            <consortium name="The Broad Institute Genome Assembly &amp; Analysis Group"/>
            <consortium name="Computational R&amp;D Group"/>
            <consortium name="and Sequencing Platform"/>
            <person name="Di Palma F."/>
            <person name="Alfoldi J."/>
            <person name="Johnson J."/>
            <person name="Berlin A."/>
            <person name="Gnerre S."/>
            <person name="Jaffe D."/>
            <person name="MacCallum I."/>
            <person name="Young S."/>
            <person name="Walker B.J."/>
            <person name="Lander E.S."/>
            <person name="Lindblad-Toh K."/>
        </authorList>
    </citation>
    <scope>NUCLEOTIDE SEQUENCE [LARGE SCALE GENOMIC DNA]</scope>
</reference>
<name>W5M748_LEPOC</name>
<dbReference type="GO" id="GO:0002891">
    <property type="term" value="P:positive regulation of immunoglobulin mediated immune response"/>
    <property type="evidence" value="ECO:0000318"/>
    <property type="project" value="GO_Central"/>
</dbReference>
<organism evidence="20 21">
    <name type="scientific">Lepisosteus oculatus</name>
    <name type="common">Spotted gar</name>
    <dbReference type="NCBI Taxonomy" id="7918"/>
    <lineage>
        <taxon>Eukaryota</taxon>
        <taxon>Metazoa</taxon>
        <taxon>Chordata</taxon>
        <taxon>Craniata</taxon>
        <taxon>Vertebrata</taxon>
        <taxon>Euteleostomi</taxon>
        <taxon>Actinopterygii</taxon>
        <taxon>Neopterygii</taxon>
        <taxon>Holostei</taxon>
        <taxon>Semionotiformes</taxon>
        <taxon>Lepisosteidae</taxon>
        <taxon>Lepisosteus</taxon>
    </lineage>
</organism>
<keyword evidence="13" id="KW-0325">Glycoprotein</keyword>
<dbReference type="GO" id="GO:0002729">
    <property type="term" value="P:positive regulation of natural killer cell cytokine production"/>
    <property type="evidence" value="ECO:0007669"/>
    <property type="project" value="InterPro"/>
</dbReference>
<evidence type="ECO:0000256" key="16">
    <source>
        <dbReference type="SAM" id="MobiDB-lite"/>
    </source>
</evidence>
<evidence type="ECO:0000256" key="9">
    <source>
        <dbReference type="ARBA" id="ARBA00022949"/>
    </source>
</evidence>
<keyword evidence="12" id="KW-1015">Disulfide bond</keyword>
<evidence type="ECO:0000256" key="3">
    <source>
        <dbReference type="ARBA" id="ARBA00007810"/>
    </source>
</evidence>
<dbReference type="Proteomes" id="UP000018468">
    <property type="component" value="Linkage group LG9"/>
</dbReference>
<evidence type="ECO:0000256" key="2">
    <source>
        <dbReference type="ARBA" id="ARBA00004536"/>
    </source>
</evidence>
<dbReference type="GO" id="GO:0050862">
    <property type="term" value="P:positive regulation of T cell receptor signaling pathway"/>
    <property type="evidence" value="ECO:0000318"/>
    <property type="project" value="GO_Central"/>
</dbReference>
<dbReference type="InterPro" id="IPR013783">
    <property type="entry name" value="Ig-like_fold"/>
</dbReference>
<dbReference type="GeneTree" id="ENSGT00500000044993"/>
<evidence type="ECO:0000256" key="5">
    <source>
        <dbReference type="ARBA" id="ARBA00022692"/>
    </source>
</evidence>
<feature type="region of interest" description="Disordered" evidence="16">
    <location>
        <begin position="317"/>
        <end position="341"/>
    </location>
</feature>
<comment type="similarity">
    <text evidence="3">Belongs to the nectin family.</text>
</comment>
<dbReference type="PANTHER" id="PTHR47011">
    <property type="entry name" value="CD226 ANTIGEN"/>
    <property type="match status" value="1"/>
</dbReference>
<evidence type="ECO:0000313" key="20">
    <source>
        <dbReference type="Ensembl" id="ENSLOCP00000004206.1"/>
    </source>
</evidence>
<dbReference type="PROSITE" id="PS50835">
    <property type="entry name" value="IG_LIKE"/>
    <property type="match status" value="2"/>
</dbReference>
<dbReference type="EMBL" id="AHAT01004319">
    <property type="status" value="NOT_ANNOTATED_CDS"/>
    <property type="molecule type" value="Genomic_DNA"/>
</dbReference>
<evidence type="ECO:0000256" key="14">
    <source>
        <dbReference type="ARBA" id="ARBA00058274"/>
    </source>
</evidence>
<dbReference type="Bgee" id="ENSLOCG00000003554">
    <property type="expression patterns" value="Expressed in intestine and 11 other cell types or tissues"/>
</dbReference>
<sequence>METTQKEYWYFMVLMLILSWHGDATLPKTADSVVKLETNTTLTCTCPWSGNLSQISWEKRTDSQKEKVAVYHTTYGLHEFGKYKGRVKFLKSLPLDGSILITQTTEEDLGLYQCSVHSFPKGSWTKDIRVEKTAVDIDGSENRSEVVVEKGHNFTLRCHYVQNGTVHQVTFEKLGEKSKDTIALCNFSDGNFTGSDYKQRILLNCSSIQASLLIMNITDKDGGIYRCRLRTNSGNQTTTLSLSLLKWAGLPNMNLIFYAGAGAAGFIVLVILVATTLVYQNRRKKKRMKTRDKFQVVKKRQLNNYEQASVYDRMKKKAKHQDTDEIYVNIPNPPRRTKKKT</sequence>
<feature type="signal peptide" evidence="18">
    <location>
        <begin position="1"/>
        <end position="24"/>
    </location>
</feature>
<keyword evidence="7" id="KW-0677">Repeat</keyword>
<keyword evidence="11 17" id="KW-0472">Membrane</keyword>
<evidence type="ECO:0000256" key="18">
    <source>
        <dbReference type="SAM" id="SignalP"/>
    </source>
</evidence>
<dbReference type="InterPro" id="IPR013106">
    <property type="entry name" value="Ig_V-set"/>
</dbReference>
<dbReference type="STRING" id="7918.ENSLOCP00000004206"/>
<evidence type="ECO:0000256" key="11">
    <source>
        <dbReference type="ARBA" id="ARBA00023136"/>
    </source>
</evidence>
<dbReference type="InterPro" id="IPR003599">
    <property type="entry name" value="Ig_sub"/>
</dbReference>
<dbReference type="GO" id="GO:0050839">
    <property type="term" value="F:cell adhesion molecule binding"/>
    <property type="evidence" value="ECO:0000318"/>
    <property type="project" value="GO_Central"/>
</dbReference>
<dbReference type="SMART" id="SM00409">
    <property type="entry name" value="IG"/>
    <property type="match status" value="2"/>
</dbReference>
<comment type="function">
    <text evidence="14">Cell adhesion molecule that promotes cell-cell contacts and plays important roles in the development of the nervous system. Acts by forming homophilic or heterophilic trans-dimers.</text>
</comment>
<keyword evidence="9" id="KW-0965">Cell junction</keyword>
<dbReference type="AlphaFoldDB" id="W5M748"/>
<dbReference type="HOGENOM" id="CLU_069157_0_0_1"/>
<dbReference type="InterPro" id="IPR042842">
    <property type="entry name" value="CD226"/>
</dbReference>
<reference evidence="20" key="3">
    <citation type="submission" date="2025-09" db="UniProtKB">
        <authorList>
            <consortium name="Ensembl"/>
        </authorList>
    </citation>
    <scope>IDENTIFICATION</scope>
</reference>
<evidence type="ECO:0000256" key="6">
    <source>
        <dbReference type="ARBA" id="ARBA00022729"/>
    </source>
</evidence>
<keyword evidence="6 18" id="KW-0732">Signal</keyword>
<dbReference type="PANTHER" id="PTHR47011:SF1">
    <property type="entry name" value="CD226 ANTIGEN"/>
    <property type="match status" value="1"/>
</dbReference>
<keyword evidence="21" id="KW-1185">Reference proteome</keyword>